<dbReference type="Proteomes" id="UP000501113">
    <property type="component" value="Segment"/>
</dbReference>
<dbReference type="EMBL" id="LC534415">
    <property type="protein sequence ID" value="BCB67489.1"/>
    <property type="molecule type" value="Genomic_DNA"/>
</dbReference>
<protein>
    <submittedName>
        <fullName evidence="1">Uncharacterized protein</fullName>
    </submittedName>
</protein>
<reference evidence="1" key="1">
    <citation type="journal article" date="2021" name="Microbiol. Resour. Announc.">
        <title>Genome Sequence of Lymphocystis Disease Virus 2 LCDV-JP_Oita_2018, Isolated from a Diseased Japanese Flounder (Paralichthys olivaceus) in Japan.</title>
        <authorList>
            <person name="Kawato S."/>
            <person name="Nozaki R."/>
            <person name="Hirono I."/>
            <person name="Kondo H."/>
        </authorList>
    </citation>
    <scope>NUCLEOTIDE SEQUENCE</scope>
    <source>
        <strain evidence="1">LCDV-JP_Oita_2018</strain>
    </source>
</reference>
<name>A0A6F8X2N1_9VIRU</name>
<sequence>MMQSIINNALEVKGLRVKESKKNKNKMCVLCWVKSECELCALCIQTMDISYIIINRIISVRRHVIDIGLNIDYIVETNAGDSSILQYLIDQIHLFTVWFNFKSPTLLQFTQIQNDRVLTVIDYVAEDIKALRRLLLLILIENPYTFSISSVKVELKLLLRTFKFLGNILPPEFISTDDLISDLLNLDKGYLSPDDIGLTL</sequence>
<accession>A0A6F8X2N1</accession>
<evidence type="ECO:0000313" key="1">
    <source>
        <dbReference type="EMBL" id="BCB67489.1"/>
    </source>
</evidence>
<organism evidence="1">
    <name type="scientific">Lymphocystis disease virus 2</name>
    <dbReference type="NCBI Taxonomy" id="159183"/>
    <lineage>
        <taxon>Viruses</taxon>
        <taxon>Varidnaviria</taxon>
        <taxon>Bamfordvirae</taxon>
        <taxon>Nucleocytoviricota</taxon>
        <taxon>Megaviricetes</taxon>
        <taxon>Pimascovirales</taxon>
        <taxon>Pimascovirales incertae sedis</taxon>
        <taxon>Iridoviridae</taxon>
        <taxon>Alphairidovirinae</taxon>
        <taxon>Lymphocystivirus</taxon>
        <taxon>Lymphocystivirus paralichthys1</taxon>
    </lineage>
</organism>
<proteinExistence type="predicted"/>